<proteinExistence type="predicted"/>
<gene>
    <name evidence="2" type="ORF">AB1Y20_019101</name>
</gene>
<keyword evidence="1" id="KW-0812">Transmembrane</keyword>
<keyword evidence="1" id="KW-0472">Membrane</keyword>
<dbReference type="EMBL" id="JBGBPQ010000005">
    <property type="protein sequence ID" value="KAL1524193.1"/>
    <property type="molecule type" value="Genomic_DNA"/>
</dbReference>
<keyword evidence="1" id="KW-1133">Transmembrane helix</keyword>
<dbReference type="Proteomes" id="UP001515480">
    <property type="component" value="Unassembled WGS sequence"/>
</dbReference>
<reference evidence="2 3" key="1">
    <citation type="journal article" date="2024" name="Science">
        <title>Giant polyketide synthase enzymes in the biosynthesis of giant marine polyether toxins.</title>
        <authorList>
            <person name="Fallon T.R."/>
            <person name="Shende V.V."/>
            <person name="Wierzbicki I.H."/>
            <person name="Pendleton A.L."/>
            <person name="Watervoot N.F."/>
            <person name="Auber R.P."/>
            <person name="Gonzalez D.J."/>
            <person name="Wisecaver J.H."/>
            <person name="Moore B.S."/>
        </authorList>
    </citation>
    <scope>NUCLEOTIDE SEQUENCE [LARGE SCALE GENOMIC DNA]</scope>
    <source>
        <strain evidence="2 3">12B1</strain>
    </source>
</reference>
<accession>A0AB34JQ92</accession>
<dbReference type="AlphaFoldDB" id="A0AB34JQ92"/>
<keyword evidence="3" id="KW-1185">Reference proteome</keyword>
<evidence type="ECO:0000256" key="1">
    <source>
        <dbReference type="SAM" id="Phobius"/>
    </source>
</evidence>
<name>A0AB34JQ92_PRYPA</name>
<sequence length="209" mass="21890">MAAVPPPPAPPTPPVAAVCAWGGDPHMPVAIPASHPLALGTAFLGWVAVAGAGPGAALVSLNTSQMLMVFGARLVCSKLPADLPAADRVTPLTLGLTGSAWTRILNEYLSSGLLTVTMNSRSDLISRLAAIPWSTRRTCISRPLIGNWAKTSLAPQGFQALRLFPRCLLPLPSVVEVSVATGRPCLAFPPHWLSKPLQDDLLSIRPSIS</sequence>
<comment type="caution">
    <text evidence="2">The sequence shown here is derived from an EMBL/GenBank/DDBJ whole genome shotgun (WGS) entry which is preliminary data.</text>
</comment>
<evidence type="ECO:0008006" key="4">
    <source>
        <dbReference type="Google" id="ProtNLM"/>
    </source>
</evidence>
<evidence type="ECO:0000313" key="2">
    <source>
        <dbReference type="EMBL" id="KAL1524193.1"/>
    </source>
</evidence>
<protein>
    <recommendedName>
        <fullName evidence="4">Anaphase-promoting complex subunit 1</fullName>
    </recommendedName>
</protein>
<organism evidence="2 3">
    <name type="scientific">Prymnesium parvum</name>
    <name type="common">Toxic golden alga</name>
    <dbReference type="NCBI Taxonomy" id="97485"/>
    <lineage>
        <taxon>Eukaryota</taxon>
        <taxon>Haptista</taxon>
        <taxon>Haptophyta</taxon>
        <taxon>Prymnesiophyceae</taxon>
        <taxon>Prymnesiales</taxon>
        <taxon>Prymnesiaceae</taxon>
        <taxon>Prymnesium</taxon>
    </lineage>
</organism>
<evidence type="ECO:0000313" key="3">
    <source>
        <dbReference type="Proteomes" id="UP001515480"/>
    </source>
</evidence>
<feature type="transmembrane region" description="Helical" evidence="1">
    <location>
        <begin position="37"/>
        <end position="59"/>
    </location>
</feature>